<keyword evidence="2 5" id="KW-0812">Transmembrane</keyword>
<comment type="subcellular location">
    <subcellularLocation>
        <location evidence="1">Membrane</location>
    </subcellularLocation>
</comment>
<proteinExistence type="predicted"/>
<protein>
    <submittedName>
        <fullName evidence="6">MAPEG family protein</fullName>
    </submittedName>
</protein>
<keyword evidence="4 5" id="KW-0472">Membrane</keyword>
<dbReference type="SUPFAM" id="SSF161084">
    <property type="entry name" value="MAPEG domain-like"/>
    <property type="match status" value="1"/>
</dbReference>
<dbReference type="GO" id="GO:0045055">
    <property type="term" value="P:regulated exocytosis"/>
    <property type="evidence" value="ECO:0007669"/>
    <property type="project" value="TreeGrafter"/>
</dbReference>
<evidence type="ECO:0000256" key="5">
    <source>
        <dbReference type="SAM" id="Phobius"/>
    </source>
</evidence>
<dbReference type="RefSeq" id="WP_062083156.1">
    <property type="nucleotide sequence ID" value="NZ_FCOK02000005.1"/>
</dbReference>
<dbReference type="GO" id="GO:0005765">
    <property type="term" value="C:lysosomal membrane"/>
    <property type="evidence" value="ECO:0007669"/>
    <property type="project" value="TreeGrafter"/>
</dbReference>
<dbReference type="PANTHER" id="PTHR31004:SF1">
    <property type="entry name" value="TRANSMEMBRANE PROTEIN 79"/>
    <property type="match status" value="1"/>
</dbReference>
<evidence type="ECO:0000256" key="3">
    <source>
        <dbReference type="ARBA" id="ARBA00022989"/>
    </source>
</evidence>
<gene>
    <name evidence="6" type="ORF">AWB69_01201</name>
</gene>
<dbReference type="AlphaFoldDB" id="A0A158FIB6"/>
<evidence type="ECO:0000313" key="7">
    <source>
        <dbReference type="Proteomes" id="UP000054683"/>
    </source>
</evidence>
<accession>A0A158FIB6</accession>
<dbReference type="Gene3D" id="1.20.120.550">
    <property type="entry name" value="Membrane associated eicosanoid/glutathione metabolism-like domain"/>
    <property type="match status" value="1"/>
</dbReference>
<dbReference type="Pfam" id="PF01124">
    <property type="entry name" value="MAPEG"/>
    <property type="match status" value="1"/>
</dbReference>
<dbReference type="PANTHER" id="PTHR31004">
    <property type="entry name" value="TRANSMEMBRANE PROTEIN 79"/>
    <property type="match status" value="1"/>
</dbReference>
<keyword evidence="3 5" id="KW-1133">Transmembrane helix</keyword>
<evidence type="ECO:0000313" key="6">
    <source>
        <dbReference type="EMBL" id="SAL19421.1"/>
    </source>
</evidence>
<evidence type="ECO:0000256" key="2">
    <source>
        <dbReference type="ARBA" id="ARBA00022692"/>
    </source>
</evidence>
<feature type="transmembrane region" description="Helical" evidence="5">
    <location>
        <begin position="20"/>
        <end position="42"/>
    </location>
</feature>
<organism evidence="6 7">
    <name type="scientific">Caballeronia udeis</name>
    <dbReference type="NCBI Taxonomy" id="1232866"/>
    <lineage>
        <taxon>Bacteria</taxon>
        <taxon>Pseudomonadati</taxon>
        <taxon>Pseudomonadota</taxon>
        <taxon>Betaproteobacteria</taxon>
        <taxon>Burkholderiales</taxon>
        <taxon>Burkholderiaceae</taxon>
        <taxon>Caballeronia</taxon>
    </lineage>
</organism>
<evidence type="ECO:0000256" key="4">
    <source>
        <dbReference type="ARBA" id="ARBA00023136"/>
    </source>
</evidence>
<dbReference type="OrthoDB" id="8998276at2"/>
<feature type="transmembrane region" description="Helical" evidence="5">
    <location>
        <begin position="104"/>
        <end position="125"/>
    </location>
</feature>
<dbReference type="InterPro" id="IPR023352">
    <property type="entry name" value="MAPEG-like_dom_sf"/>
</dbReference>
<dbReference type="Proteomes" id="UP000054683">
    <property type="component" value="Unassembled WGS sequence"/>
</dbReference>
<sequence length="214" mass="23599">MKKTLESEAAGEIRRHQSTLIWEVAIAFPVTIALWLGVYYFMPPLGGMEEPLARLVFALKCSCFAILFCFLTGIEAVAHERLRSPAIDPLSGYETRRMTINLRYLQNTLEQLVLFIPGLFALAFYCANGHAMRAVVATTVVWIATRFAFWIGYHHGSQHRATGAPGMMQSMLVLLYVCARIGYEIAGPAGAIAPLIAFGCVEAVLVRTTKPVST</sequence>
<dbReference type="InterPro" id="IPR001129">
    <property type="entry name" value="Membr-assoc_MAPEG"/>
</dbReference>
<dbReference type="EMBL" id="FCOK02000005">
    <property type="protein sequence ID" value="SAL19421.1"/>
    <property type="molecule type" value="Genomic_DNA"/>
</dbReference>
<reference evidence="6 7" key="1">
    <citation type="submission" date="2016-01" db="EMBL/GenBank/DDBJ databases">
        <authorList>
            <person name="Oliw E.H."/>
        </authorList>
    </citation>
    <scope>NUCLEOTIDE SEQUENCE [LARGE SCALE GENOMIC DNA]</scope>
    <source>
        <strain evidence="6">LMG 27134</strain>
    </source>
</reference>
<feature type="transmembrane region" description="Helical" evidence="5">
    <location>
        <begin position="54"/>
        <end position="74"/>
    </location>
</feature>
<evidence type="ECO:0000256" key="1">
    <source>
        <dbReference type="ARBA" id="ARBA00004370"/>
    </source>
</evidence>
<name>A0A158FIB6_9BURK</name>
<feature type="transmembrane region" description="Helical" evidence="5">
    <location>
        <begin position="131"/>
        <end position="153"/>
    </location>
</feature>